<name>A0A0F7PSK1_9LACO</name>
<accession>A0A0F7PSK1</accession>
<evidence type="ECO:0000313" key="1">
    <source>
        <dbReference type="EMBL" id="AKI03858.1"/>
    </source>
</evidence>
<proteinExistence type="predicted"/>
<evidence type="ECO:0000313" key="2">
    <source>
        <dbReference type="Proteomes" id="UP000035027"/>
    </source>
</evidence>
<dbReference type="PATRIC" id="fig|1194971.3.peg.308"/>
<dbReference type="Proteomes" id="UP000035027">
    <property type="component" value="Chromosome"/>
</dbReference>
<dbReference type="CDD" id="cd19958">
    <property type="entry name" value="pyocin_knob"/>
    <property type="match status" value="1"/>
</dbReference>
<dbReference type="EMBL" id="CP011403">
    <property type="protein sequence ID" value="AKI03858.1"/>
    <property type="molecule type" value="Genomic_DNA"/>
</dbReference>
<protein>
    <submittedName>
        <fullName evidence="1">Uncharacterized protein</fullName>
    </submittedName>
</protein>
<gene>
    <name evidence="1" type="ORF">LsR_00307</name>
</gene>
<dbReference type="RefSeq" id="WP_011475666.1">
    <property type="nucleotide sequence ID" value="NZ_CP011403.1"/>
</dbReference>
<reference evidence="1 2" key="1">
    <citation type="submission" date="2015-05" db="EMBL/GenBank/DDBJ databases">
        <title>Complete genome sequence of Lactobacillus salivarius Ren, a probiotic strain with antitumor activity.</title>
        <authorList>
            <person name="Sun E."/>
            <person name="Zhao L."/>
            <person name="Liu S."/>
            <person name="Zhang M."/>
            <person name="Guo H."/>
            <person name="Ren F."/>
        </authorList>
    </citation>
    <scope>NUCLEOTIDE SEQUENCE [LARGE SCALE GENOMIC DNA]</scope>
    <source>
        <strain evidence="1 2">Ren</strain>
    </source>
</reference>
<organism evidence="1 2">
    <name type="scientific">Ligilactobacillus salivarius str. Ren</name>
    <dbReference type="NCBI Taxonomy" id="1194971"/>
    <lineage>
        <taxon>Bacteria</taxon>
        <taxon>Bacillati</taxon>
        <taxon>Bacillota</taxon>
        <taxon>Bacilli</taxon>
        <taxon>Lactobacillales</taxon>
        <taxon>Lactobacillaceae</taxon>
        <taxon>Ligilactobacillus</taxon>
    </lineage>
</organism>
<dbReference type="AlphaFoldDB" id="A0A0F7PSK1"/>
<sequence length="140" mass="15503">MAINFEPIFSEMANGPEKIKENFDKVKTIDDGVTALNQKDTANFKIGKFIGGGASGSVSLNGVGQGMHIVGLWDQMSDSSWPKSLQNRKSFWGSLIQCGDESGNIATQILILANLGSIYFRSYVDHTWKEWTRIDGQRDQ</sequence>